<keyword evidence="3" id="KW-1185">Reference proteome</keyword>
<proteinExistence type="predicted"/>
<dbReference type="RefSeq" id="WP_115123135.1">
    <property type="nucleotide sequence ID" value="NZ_QRAO01000002.1"/>
</dbReference>
<keyword evidence="1" id="KW-0472">Membrane</keyword>
<keyword evidence="1" id="KW-0812">Transmembrane</keyword>
<feature type="transmembrane region" description="Helical" evidence="1">
    <location>
        <begin position="20"/>
        <end position="40"/>
    </location>
</feature>
<feature type="transmembrane region" description="Helical" evidence="1">
    <location>
        <begin position="60"/>
        <end position="83"/>
    </location>
</feature>
<reference evidence="2 3" key="1">
    <citation type="submission" date="2018-07" db="EMBL/GenBank/DDBJ databases">
        <title>Genomic Encyclopedia of Type Strains, Phase IV (KMG-IV): sequencing the most valuable type-strain genomes for metagenomic binning, comparative biology and taxonomic classification.</title>
        <authorList>
            <person name="Goeker M."/>
        </authorList>
    </citation>
    <scope>NUCLEOTIDE SEQUENCE [LARGE SCALE GENOMIC DNA]</scope>
    <source>
        <strain evidence="2 3">DSM 101478</strain>
    </source>
</reference>
<evidence type="ECO:0000313" key="2">
    <source>
        <dbReference type="EMBL" id="RDK86911.1"/>
    </source>
</evidence>
<gene>
    <name evidence="2" type="ORF">C8D94_10289</name>
</gene>
<feature type="transmembrane region" description="Helical" evidence="1">
    <location>
        <begin position="179"/>
        <end position="199"/>
    </location>
</feature>
<feature type="transmembrane region" description="Helical" evidence="1">
    <location>
        <begin position="110"/>
        <end position="131"/>
    </location>
</feature>
<sequence>MLRLLSIELQKLRYNRSVKVISIVYFSLILFISAIASIEFDFANVNFRIADQGIFNFPYIWHFNTYIAAILKIFLAIVIVSMMSNEYSYRTLKQNLIDGLSKREFIISKFLTVVLFAIVSTVFVFIVSMILGLVFSDYKEMGIIFSDLEYLFAYFIKLVGFFSFCMFLGIWVKRSAFAIGFLVIWQIFEGLVAILFQYIRVKTEVNLFETVYNFFPLDAMSDLIKEPFSRLGAVQSAANQLGEEFTKTYEVGFMPILIVSIWTLLFVYWSYVILKRRDL</sequence>
<feature type="transmembrane region" description="Helical" evidence="1">
    <location>
        <begin position="253"/>
        <end position="274"/>
    </location>
</feature>
<dbReference type="PANTHER" id="PTHR37305:SF1">
    <property type="entry name" value="MEMBRANE PROTEIN"/>
    <property type="match status" value="1"/>
</dbReference>
<comment type="caution">
    <text evidence="2">The sequence shown here is derived from an EMBL/GenBank/DDBJ whole genome shotgun (WGS) entry which is preliminary data.</text>
</comment>
<keyword evidence="1" id="KW-1133">Transmembrane helix</keyword>
<organism evidence="2 3">
    <name type="scientific">Marinirhabdus gelatinilytica</name>
    <dbReference type="NCBI Taxonomy" id="1703343"/>
    <lineage>
        <taxon>Bacteria</taxon>
        <taxon>Pseudomonadati</taxon>
        <taxon>Bacteroidota</taxon>
        <taxon>Flavobacteriia</taxon>
        <taxon>Flavobacteriales</taxon>
        <taxon>Flavobacteriaceae</taxon>
    </lineage>
</organism>
<dbReference type="Proteomes" id="UP000255317">
    <property type="component" value="Unassembled WGS sequence"/>
</dbReference>
<dbReference type="OrthoDB" id="1452202at2"/>
<name>A0A370QEX6_9FLAO</name>
<dbReference type="Pfam" id="PF12730">
    <property type="entry name" value="ABC2_membrane_4"/>
    <property type="match status" value="1"/>
</dbReference>
<dbReference type="EMBL" id="QRAO01000002">
    <property type="protein sequence ID" value="RDK86911.1"/>
    <property type="molecule type" value="Genomic_DNA"/>
</dbReference>
<dbReference type="PANTHER" id="PTHR37305">
    <property type="entry name" value="INTEGRAL MEMBRANE PROTEIN-RELATED"/>
    <property type="match status" value="1"/>
</dbReference>
<dbReference type="AlphaFoldDB" id="A0A370QEX6"/>
<protein>
    <submittedName>
        <fullName evidence="2">ABC-type transport system involved in multi-copper enzyme maturation permease subunit</fullName>
    </submittedName>
</protein>
<evidence type="ECO:0000313" key="3">
    <source>
        <dbReference type="Proteomes" id="UP000255317"/>
    </source>
</evidence>
<evidence type="ECO:0000256" key="1">
    <source>
        <dbReference type="SAM" id="Phobius"/>
    </source>
</evidence>
<accession>A0A370QEX6</accession>
<feature type="transmembrane region" description="Helical" evidence="1">
    <location>
        <begin position="151"/>
        <end position="172"/>
    </location>
</feature>